<evidence type="ECO:0000313" key="1">
    <source>
        <dbReference type="PIR" id="S18373"/>
    </source>
</evidence>
<sequence>NEKLVELHKTNGNWVMNGRTYEAQNYSPLTSQIP</sequence>
<feature type="non-terminal residue" evidence="1">
    <location>
        <position position="34"/>
    </location>
</feature>
<reference evidence="1" key="2">
    <citation type="journal article" date="1991" name="Biochem. J.">
        <title>The interaction of methanol dehydrogenase and cytochrome cL in the acidophilic methylotroph Acetobacter methanolicus.</title>
        <authorList>
            <person name="Chan H.T."/>
            <person name="Anthony C."/>
        </authorList>
    </citation>
    <scope>PROTEIN SEQUENCE</scope>
</reference>
<reference evidence="1" key="1">
    <citation type="journal article" date="1991" name="Biochem. J.">
        <title>The interaction of methanol dehydrogenase and cytochrome c(L) in the acidophilic methylotroph Acetobacter methanolicus.</title>
        <authorList>
            <person name="Chan H.T.C."/>
            <person name="Anthony C."/>
        </authorList>
    </citation>
    <scope>PROTEIN SEQUENCE</scope>
</reference>
<accession>Q7M125</accession>
<dbReference type="PIR" id="S18373">
    <property type="entry name" value="S18373"/>
</dbReference>
<organism evidence="1">
    <name type="scientific">Acidomonas methanolica</name>
    <name type="common">Acetobacter methanolicus</name>
    <dbReference type="NCBI Taxonomy" id="437"/>
    <lineage>
        <taxon>Bacteria</taxon>
        <taxon>Pseudomonadati</taxon>
        <taxon>Pseudomonadota</taxon>
        <taxon>Alphaproteobacteria</taxon>
        <taxon>Acetobacterales</taxon>
        <taxon>Acetobacteraceae</taxon>
        <taxon>Acidomonas</taxon>
    </lineage>
</organism>
<feature type="non-terminal residue" evidence="1">
    <location>
        <position position="1"/>
    </location>
</feature>
<dbReference type="AlphaFoldDB" id="Q7M125"/>
<proteinExistence type="evidence at protein level"/>
<protein>
    <submittedName>
        <fullName evidence="1">Methanol dehydrogenase chain alpha</fullName>
        <ecNumber evidence="1">1.1.99.-</ecNumber>
    </submittedName>
</protein>
<name>Q7M125_ACIMT</name>
<dbReference type="EC" id="1.1.99.-" evidence="1"/>
<keyword id="KW-0903">Direct protein sequencing</keyword>